<comment type="caution">
    <text evidence="4">Lacks conserved residue(s) required for the propagation of feature annotation.</text>
</comment>
<evidence type="ECO:0000256" key="3">
    <source>
        <dbReference type="ARBA" id="ARBA00023027"/>
    </source>
</evidence>
<evidence type="ECO:0000256" key="4">
    <source>
        <dbReference type="PROSITE-ProRule" id="PRU00236"/>
    </source>
</evidence>
<feature type="domain" description="Deacetylase sirtuin-type" evidence="5">
    <location>
        <begin position="1"/>
        <end position="167"/>
    </location>
</feature>
<evidence type="ECO:0000259" key="5">
    <source>
        <dbReference type="PROSITE" id="PS50305"/>
    </source>
</evidence>
<dbReference type="PANTHER" id="PTHR11085:SF10">
    <property type="entry name" value="NAD-DEPENDENT PROTEIN DEACYLASE SIRTUIN-5, MITOCHONDRIAL-RELATED"/>
    <property type="match status" value="1"/>
</dbReference>
<gene>
    <name evidence="6" type="ORF">GTOL_11854</name>
</gene>
<dbReference type="Gene3D" id="3.40.50.1220">
    <property type="entry name" value="TPP-binding domain"/>
    <property type="match status" value="1"/>
</dbReference>
<dbReference type="InterPro" id="IPR026590">
    <property type="entry name" value="Ssirtuin_cat_dom"/>
</dbReference>
<dbReference type="SUPFAM" id="SSF52467">
    <property type="entry name" value="DHS-like NAD/FAD-binding domain"/>
    <property type="match status" value="1"/>
</dbReference>
<dbReference type="AlphaFoldDB" id="A0A916J7S5"/>
<evidence type="ECO:0000313" key="7">
    <source>
        <dbReference type="Proteomes" id="UP000742786"/>
    </source>
</evidence>
<organism evidence="6 7">
    <name type="scientific">Georgfuchsia toluolica</name>
    <dbReference type="NCBI Taxonomy" id="424218"/>
    <lineage>
        <taxon>Bacteria</taxon>
        <taxon>Pseudomonadati</taxon>
        <taxon>Pseudomonadota</taxon>
        <taxon>Betaproteobacteria</taxon>
        <taxon>Nitrosomonadales</taxon>
        <taxon>Sterolibacteriaceae</taxon>
        <taxon>Georgfuchsia</taxon>
    </lineage>
</organism>
<keyword evidence="2" id="KW-0808">Transferase</keyword>
<dbReference type="InterPro" id="IPR050134">
    <property type="entry name" value="NAD-dep_sirtuin_deacylases"/>
</dbReference>
<dbReference type="Pfam" id="PF02146">
    <property type="entry name" value="SIR2"/>
    <property type="match status" value="1"/>
</dbReference>
<comment type="caution">
    <text evidence="6">The sequence shown here is derived from an EMBL/GenBank/DDBJ whole genome shotgun (WGS) entry which is preliminary data.</text>
</comment>
<name>A0A916J7S5_9PROT</name>
<dbReference type="EC" id="2.3.1.286" evidence="1"/>
<dbReference type="GO" id="GO:0017136">
    <property type="term" value="F:histone deacetylase activity, NAD-dependent"/>
    <property type="evidence" value="ECO:0007669"/>
    <property type="project" value="TreeGrafter"/>
</dbReference>
<keyword evidence="3" id="KW-0520">NAD</keyword>
<dbReference type="InterPro" id="IPR003000">
    <property type="entry name" value="Sirtuin"/>
</dbReference>
<dbReference type="EMBL" id="CAJQUM010000001">
    <property type="protein sequence ID" value="CAG4883971.1"/>
    <property type="molecule type" value="Genomic_DNA"/>
</dbReference>
<dbReference type="PANTHER" id="PTHR11085">
    <property type="entry name" value="NAD-DEPENDENT PROTEIN DEACYLASE SIRTUIN-5, MITOCHONDRIAL-RELATED"/>
    <property type="match status" value="1"/>
</dbReference>
<keyword evidence="7" id="KW-1185">Reference proteome</keyword>
<accession>A0A916J7S5</accession>
<reference evidence="6" key="1">
    <citation type="submission" date="2021-04" db="EMBL/GenBank/DDBJ databases">
        <authorList>
            <person name="Hornung B."/>
        </authorList>
    </citation>
    <scope>NUCLEOTIDE SEQUENCE</scope>
    <source>
        <strain evidence="6">G5G6</strain>
    </source>
</reference>
<dbReference type="PROSITE" id="PS50305">
    <property type="entry name" value="SIRTUIN"/>
    <property type="match status" value="1"/>
</dbReference>
<dbReference type="Proteomes" id="UP000742786">
    <property type="component" value="Unassembled WGS sequence"/>
</dbReference>
<sequence length="167" mass="18139">MSQGAFVFTSNVDGLFQKAGLVNIVECHGSIHRVQCMASCSPAIWSADDIQPDVDEQCRLVSPLPVCPDCGALVRPNILMFGDWNWQSQVARAQQAKLNQWLQKAKRVLVIELGAGTNIATVRHFSQGLGMPLIRINPAESELGNAKGVSLKMGALAALREIDTELK</sequence>
<evidence type="ECO:0000313" key="6">
    <source>
        <dbReference type="EMBL" id="CAG4883971.1"/>
    </source>
</evidence>
<evidence type="ECO:0000256" key="2">
    <source>
        <dbReference type="ARBA" id="ARBA00022679"/>
    </source>
</evidence>
<proteinExistence type="predicted"/>
<dbReference type="GO" id="GO:0070403">
    <property type="term" value="F:NAD+ binding"/>
    <property type="evidence" value="ECO:0007669"/>
    <property type="project" value="InterPro"/>
</dbReference>
<dbReference type="InterPro" id="IPR029035">
    <property type="entry name" value="DHS-like_NAD/FAD-binding_dom"/>
</dbReference>
<protein>
    <recommendedName>
        <fullName evidence="1">protein acetyllysine N-acetyltransferase</fullName>
        <ecNumber evidence="1">2.3.1.286</ecNumber>
    </recommendedName>
</protein>
<evidence type="ECO:0000256" key="1">
    <source>
        <dbReference type="ARBA" id="ARBA00012928"/>
    </source>
</evidence>